<dbReference type="SUPFAM" id="SSF52540">
    <property type="entry name" value="P-loop containing nucleoside triphosphate hydrolases"/>
    <property type="match status" value="1"/>
</dbReference>
<dbReference type="Gene3D" id="3.40.50.300">
    <property type="entry name" value="P-loop containing nucleotide triphosphate hydrolases"/>
    <property type="match status" value="1"/>
</dbReference>
<gene>
    <name evidence="4" type="ORF">EG68_11964</name>
</gene>
<dbReference type="CDD" id="cd00882">
    <property type="entry name" value="Ras_like_GTPase"/>
    <property type="match status" value="1"/>
</dbReference>
<dbReference type="InterPro" id="IPR001806">
    <property type="entry name" value="Small_GTPase"/>
</dbReference>
<name>A0A8S9YCT1_9TREM</name>
<dbReference type="PANTHER" id="PTHR46152">
    <property type="entry name" value="NF-KAPPA-B INHIBITOR-INTERACTING RAS-LIKE PROTEIN"/>
    <property type="match status" value="1"/>
</dbReference>
<dbReference type="InterPro" id="IPR042227">
    <property type="entry name" value="KBRS"/>
</dbReference>
<dbReference type="InterPro" id="IPR005225">
    <property type="entry name" value="Small_GTP-bd"/>
</dbReference>
<dbReference type="Proteomes" id="UP000822476">
    <property type="component" value="Unassembled WGS sequence"/>
</dbReference>
<accession>A0A8S9YCT1</accession>
<dbReference type="GO" id="GO:0043124">
    <property type="term" value="P:negative regulation of canonical NF-kappaB signal transduction"/>
    <property type="evidence" value="ECO:0007669"/>
    <property type="project" value="InterPro"/>
</dbReference>
<dbReference type="SMART" id="SM00175">
    <property type="entry name" value="RAB"/>
    <property type="match status" value="1"/>
</dbReference>
<dbReference type="GO" id="GO:0032484">
    <property type="term" value="P:Ral protein signal transduction"/>
    <property type="evidence" value="ECO:0007669"/>
    <property type="project" value="TreeGrafter"/>
</dbReference>
<keyword evidence="3" id="KW-0342">GTP-binding</keyword>
<sequence>MGKLSRLVVCGPTGVGKTALIEQCIYGNFFEKLPEEFVSTIEDTYNAVVDTDRGTKEKVRIYDLGGKTKIERHFVNCADAFILVYDVSDARTLTAVQMLKRQLDDCRGKREILFVLCGNKADKPKDKTIDMGELNRRAQTEKIHLCETTVHDRQGLCNVFTWIVSRITQSQGAFLSRTFCVCSFLLFTRSTYFFC</sequence>
<dbReference type="PRINTS" id="PR00449">
    <property type="entry name" value="RASTRNSFRMNG"/>
</dbReference>
<dbReference type="NCBIfam" id="TIGR00231">
    <property type="entry name" value="small_GTP"/>
    <property type="match status" value="1"/>
</dbReference>
<dbReference type="InterPro" id="IPR027417">
    <property type="entry name" value="P-loop_NTPase"/>
</dbReference>
<dbReference type="PANTHER" id="PTHR46152:SF3">
    <property type="entry name" value="NF-KAPPA-B INHIBITOR-INTERACTING RAS-LIKE PROTEIN"/>
    <property type="match status" value="1"/>
</dbReference>
<keyword evidence="5" id="KW-1185">Reference proteome</keyword>
<dbReference type="PROSITE" id="PS51419">
    <property type="entry name" value="RAB"/>
    <property type="match status" value="1"/>
</dbReference>
<evidence type="ECO:0000313" key="5">
    <source>
        <dbReference type="Proteomes" id="UP000822476"/>
    </source>
</evidence>
<evidence type="ECO:0000256" key="3">
    <source>
        <dbReference type="ARBA" id="ARBA00023134"/>
    </source>
</evidence>
<protein>
    <submittedName>
        <fullName evidence="4">Uncharacterized protein</fullName>
    </submittedName>
</protein>
<dbReference type="GO" id="GO:0003924">
    <property type="term" value="F:GTPase activity"/>
    <property type="evidence" value="ECO:0007669"/>
    <property type="project" value="InterPro"/>
</dbReference>
<dbReference type="EMBL" id="JTDE01021462">
    <property type="protein sequence ID" value="KAF7232898.1"/>
    <property type="molecule type" value="Genomic_DNA"/>
</dbReference>
<dbReference type="OrthoDB" id="10002389at2759"/>
<dbReference type="Pfam" id="PF00071">
    <property type="entry name" value="Ras"/>
    <property type="match status" value="1"/>
</dbReference>
<dbReference type="PROSITE" id="PS51421">
    <property type="entry name" value="RAS"/>
    <property type="match status" value="1"/>
</dbReference>
<dbReference type="SMART" id="SM00173">
    <property type="entry name" value="RAS"/>
    <property type="match status" value="1"/>
</dbReference>
<proteinExistence type="inferred from homology"/>
<dbReference type="AlphaFoldDB" id="A0A8S9YCT1"/>
<keyword evidence="2" id="KW-0547">Nucleotide-binding</keyword>
<comment type="similarity">
    <text evidence="1">Belongs to the small GTPase superfamily. Ras family. KappaB-Ras subfamily.</text>
</comment>
<reference evidence="4" key="1">
    <citation type="submission" date="2019-07" db="EMBL/GenBank/DDBJ databases">
        <title>Annotation for the trematode Paragonimus miyazaki's.</title>
        <authorList>
            <person name="Choi Y.-J."/>
        </authorList>
    </citation>
    <scope>NUCLEOTIDE SEQUENCE</scope>
    <source>
        <strain evidence="4">Japan</strain>
    </source>
</reference>
<evidence type="ECO:0000313" key="4">
    <source>
        <dbReference type="EMBL" id="KAF7232898.1"/>
    </source>
</evidence>
<evidence type="ECO:0000256" key="2">
    <source>
        <dbReference type="ARBA" id="ARBA00022741"/>
    </source>
</evidence>
<comment type="caution">
    <text evidence="4">The sequence shown here is derived from an EMBL/GenBank/DDBJ whole genome shotgun (WGS) entry which is preliminary data.</text>
</comment>
<evidence type="ECO:0000256" key="1">
    <source>
        <dbReference type="ARBA" id="ARBA00008094"/>
    </source>
</evidence>
<dbReference type="GO" id="GO:0005525">
    <property type="term" value="F:GTP binding"/>
    <property type="evidence" value="ECO:0007669"/>
    <property type="project" value="UniProtKB-KW"/>
</dbReference>
<organism evidence="4 5">
    <name type="scientific">Paragonimus skrjabini miyazakii</name>
    <dbReference type="NCBI Taxonomy" id="59628"/>
    <lineage>
        <taxon>Eukaryota</taxon>
        <taxon>Metazoa</taxon>
        <taxon>Spiralia</taxon>
        <taxon>Lophotrochozoa</taxon>
        <taxon>Platyhelminthes</taxon>
        <taxon>Trematoda</taxon>
        <taxon>Digenea</taxon>
        <taxon>Plagiorchiida</taxon>
        <taxon>Troglotremata</taxon>
        <taxon>Troglotrematidae</taxon>
        <taxon>Paragonimus</taxon>
    </lineage>
</organism>
<dbReference type="GO" id="GO:0032794">
    <property type="term" value="F:GTPase activating protein binding"/>
    <property type="evidence" value="ECO:0007669"/>
    <property type="project" value="TreeGrafter"/>
</dbReference>